<feature type="compositionally biased region" description="Basic and acidic residues" evidence="1">
    <location>
        <begin position="176"/>
        <end position="187"/>
    </location>
</feature>
<protein>
    <submittedName>
        <fullName evidence="2">Uncharacterized protein</fullName>
    </submittedName>
</protein>
<feature type="region of interest" description="Disordered" evidence="1">
    <location>
        <begin position="153"/>
        <end position="223"/>
    </location>
</feature>
<evidence type="ECO:0000313" key="3">
    <source>
        <dbReference type="Proteomes" id="UP000095149"/>
    </source>
</evidence>
<comment type="caution">
    <text evidence="2">The sequence shown here is derived from an EMBL/GenBank/DDBJ whole genome shotgun (WGS) entry which is preliminary data.</text>
</comment>
<gene>
    <name evidence="2" type="ORF">I350_03511</name>
</gene>
<dbReference type="AlphaFoldDB" id="A0A1E3K469"/>
<organism evidence="2 3">
    <name type="scientific">Cryptococcus amylolentus CBS 6273</name>
    <dbReference type="NCBI Taxonomy" id="1296118"/>
    <lineage>
        <taxon>Eukaryota</taxon>
        <taxon>Fungi</taxon>
        <taxon>Dikarya</taxon>
        <taxon>Basidiomycota</taxon>
        <taxon>Agaricomycotina</taxon>
        <taxon>Tremellomycetes</taxon>
        <taxon>Tremellales</taxon>
        <taxon>Cryptococcaceae</taxon>
        <taxon>Cryptococcus</taxon>
    </lineage>
</organism>
<evidence type="ECO:0000256" key="1">
    <source>
        <dbReference type="SAM" id="MobiDB-lite"/>
    </source>
</evidence>
<evidence type="ECO:0000313" key="2">
    <source>
        <dbReference type="EMBL" id="ODO07930.1"/>
    </source>
</evidence>
<proteinExistence type="predicted"/>
<feature type="compositionally biased region" description="Polar residues" evidence="1">
    <location>
        <begin position="190"/>
        <end position="205"/>
    </location>
</feature>
<reference evidence="2 3" key="1">
    <citation type="submission" date="2016-06" db="EMBL/GenBank/DDBJ databases">
        <title>Evolution of pathogenesis and genome organization in the Tremellales.</title>
        <authorList>
            <person name="Cuomo C."/>
            <person name="Litvintseva A."/>
            <person name="Heitman J."/>
            <person name="Chen Y."/>
            <person name="Sun S."/>
            <person name="Springer D."/>
            <person name="Dromer F."/>
            <person name="Young S."/>
            <person name="Zeng Q."/>
            <person name="Chapman S."/>
            <person name="Gujja S."/>
            <person name="Saif S."/>
            <person name="Birren B."/>
        </authorList>
    </citation>
    <scope>NUCLEOTIDE SEQUENCE [LARGE SCALE GENOMIC DNA]</scope>
    <source>
        <strain evidence="2 3">CBS 6273</strain>
    </source>
</reference>
<dbReference type="Proteomes" id="UP000095149">
    <property type="component" value="Unassembled WGS sequence"/>
</dbReference>
<sequence length="223" mass="24543">MARSRYDANETLEYIIGDDGEEYEYEREAPDPLMGLHPTYPPRLSSRWIDRRSHIGPLPDVRQSPISFDAGALESSLPSGDESATLGYAGTHPETGRRASQSSSRSDHQKRETGTPGPHHDSAGESHNNYMDVSIEESFTYREFYHPTPVSVTDGCFTSAVESQSGSGGPLITTKNHVDYTKPKYDWESQALSSPTSTTGESAGRSSKALKKKKSLLSLLKEE</sequence>
<dbReference type="OrthoDB" id="10478620at2759"/>
<accession>A0A1E3K469</accession>
<feature type="region of interest" description="Disordered" evidence="1">
    <location>
        <begin position="54"/>
        <end position="131"/>
    </location>
</feature>
<name>A0A1E3K469_9TREE</name>
<feature type="compositionally biased region" description="Basic and acidic residues" evidence="1">
    <location>
        <begin position="105"/>
        <end position="124"/>
    </location>
</feature>
<dbReference type="EMBL" id="MEKH01000005">
    <property type="protein sequence ID" value="ODO07930.1"/>
    <property type="molecule type" value="Genomic_DNA"/>
</dbReference>